<dbReference type="InterPro" id="IPR052739">
    <property type="entry name" value="FAAH2"/>
</dbReference>
<proteinExistence type="predicted"/>
<keyword evidence="5" id="KW-1185">Reference proteome</keyword>
<evidence type="ECO:0000313" key="4">
    <source>
        <dbReference type="EMBL" id="KNC31564.1"/>
    </source>
</evidence>
<sequence length="1055" mass="117164">MSLLLRVLGTILNIIAIVVNYIANLLVPRIKPTFPPIRNPVLKKSITELREDLIQKKLTSQELVQIYIERIKEVNASLNAVVQDRFEEAIKDAQHADSLISKADNDVKLLLLFQRYPLLGIPFTVKESCGLKGLSFSVGSLKRQHEVCPQDSEVVGLVKAAGGIPLLVSANPEFCFSFEADTHVNGKCLNPYDLRRTSGGSSSGEGSLNGAGATTFGVASDVSGSIRLPSLFCGVFGHKPTGDLVSVQGHFPYSNTDAQFADFLQMGPITRFAQDLPLLMKIMAGKNAHKLKFEEGVKLDDIKIFYTYSMGNFVHIPADFEIKLAITRAVKCFEKGGLYTEQVNIPGFQSAVEMTLSHLVSLKGIPSVITHSSVERPTRLEILKELCKSLTGYSKITAMPIIVELMIEMNAFLTNGQNEKLKKEMKELRKDLIQLLGTNGVLFIPTYHKSAGFFNGCSVLNISGVVLMLMFNILGFPATHVPMGLDRRGMPIGFQVVAAPYMDKLCLQIAAELEGAFGGWKEPLENMEFFLRLIQFMVKIVYLLVYFVLNFVLPRKKEQTIPPIKNKLLTLSLVQLVQRLRLHQLTSKELVEAYIERIREVNPYVNAVIEERFEEALKDAERADNMLNKCPLDQTKALFTQYPILGIPFTVKESCGLKGMSYVIGSLERVNKKAPRDCTPVENFRSAGGIPLLVSSNPEYCFSIETNTFTNGRCLNPYDFRRTCGGSSGGEGALHGSGASLFGIGSDIAGSIRIPSLFNGVFGHKPTGGLISNQGHFPNSDDPDCLEYLQMGPITRFGRDLGLLLQIMVGKEAHKLELLAPVETKDIKVFYWFGFEGLNGFLHQSVAFDIQLSIMKAVKYFEKKGSTTEPAKIKHFRHSTEIAMTGIGRLKNFPYLMRNDNKPPTVRENLKELIKSFLGYSKYTKEALIFELMRSTNVFMPKANNQKYEAEAKQLKQEIVDLLGSNGVLFFPTFHVPAIHHNTSVFPLWGIDYCLIFNVLGLPCTHIPMGLDSNGLPIGFQVVAAPMRDKLCLQVAGELEQGFGGWVPPTKHDFK</sequence>
<organism evidence="4 5">
    <name type="scientific">Lucilia cuprina</name>
    <name type="common">Green bottle fly</name>
    <name type="synonym">Australian sheep blowfly</name>
    <dbReference type="NCBI Taxonomy" id="7375"/>
    <lineage>
        <taxon>Eukaryota</taxon>
        <taxon>Metazoa</taxon>
        <taxon>Ecdysozoa</taxon>
        <taxon>Arthropoda</taxon>
        <taxon>Hexapoda</taxon>
        <taxon>Insecta</taxon>
        <taxon>Pterygota</taxon>
        <taxon>Neoptera</taxon>
        <taxon>Endopterygota</taxon>
        <taxon>Diptera</taxon>
        <taxon>Brachycera</taxon>
        <taxon>Muscomorpha</taxon>
        <taxon>Oestroidea</taxon>
        <taxon>Calliphoridae</taxon>
        <taxon>Luciliinae</taxon>
        <taxon>Lucilia</taxon>
    </lineage>
</organism>
<feature type="domain" description="Amidase" evidence="3">
    <location>
        <begin position="589"/>
        <end position="1033"/>
    </location>
</feature>
<dbReference type="InterPro" id="IPR036928">
    <property type="entry name" value="AS_sf"/>
</dbReference>
<gene>
    <name evidence="4" type="ORF">FF38_12791</name>
</gene>
<dbReference type="OMA" id="YFGFAND"/>
<protein>
    <recommendedName>
        <fullName evidence="3">Amidase domain-containing protein</fullName>
    </recommendedName>
</protein>
<keyword evidence="2" id="KW-0812">Transmembrane</keyword>
<dbReference type="Pfam" id="PF01425">
    <property type="entry name" value="Amidase"/>
    <property type="match status" value="2"/>
</dbReference>
<dbReference type="OrthoDB" id="6428749at2759"/>
<accession>A0A0L0CJA9</accession>
<evidence type="ECO:0000256" key="1">
    <source>
        <dbReference type="SAM" id="Coils"/>
    </source>
</evidence>
<comment type="caution">
    <text evidence="4">The sequence shown here is derived from an EMBL/GenBank/DDBJ whole genome shotgun (WGS) entry which is preliminary data.</text>
</comment>
<dbReference type="SUPFAM" id="SSF75304">
    <property type="entry name" value="Amidase signature (AS) enzymes"/>
    <property type="match status" value="2"/>
</dbReference>
<evidence type="ECO:0000256" key="2">
    <source>
        <dbReference type="SAM" id="Phobius"/>
    </source>
</evidence>
<evidence type="ECO:0000259" key="3">
    <source>
        <dbReference type="Pfam" id="PF01425"/>
    </source>
</evidence>
<keyword evidence="2" id="KW-0472">Membrane</keyword>
<evidence type="ECO:0000313" key="5">
    <source>
        <dbReference type="Proteomes" id="UP000037069"/>
    </source>
</evidence>
<feature type="domain" description="Amidase" evidence="3">
    <location>
        <begin position="62"/>
        <end position="507"/>
    </location>
</feature>
<name>A0A0L0CJA9_LUCCU</name>
<keyword evidence="1" id="KW-0175">Coiled coil</keyword>
<dbReference type="PANTHER" id="PTHR43372">
    <property type="entry name" value="FATTY-ACID AMIDE HYDROLASE"/>
    <property type="match status" value="1"/>
</dbReference>
<feature type="coiled-coil region" evidence="1">
    <location>
        <begin position="411"/>
        <end position="438"/>
    </location>
</feature>
<dbReference type="Gene3D" id="3.90.1300.10">
    <property type="entry name" value="Amidase signature (AS) domain"/>
    <property type="match status" value="2"/>
</dbReference>
<dbReference type="GO" id="GO:0012505">
    <property type="term" value="C:endomembrane system"/>
    <property type="evidence" value="ECO:0007669"/>
    <property type="project" value="TreeGrafter"/>
</dbReference>
<keyword evidence="2" id="KW-1133">Transmembrane helix</keyword>
<feature type="transmembrane region" description="Helical" evidence="2">
    <location>
        <begin position="6"/>
        <end position="27"/>
    </location>
</feature>
<dbReference type="PANTHER" id="PTHR43372:SF3">
    <property type="entry name" value="AT07710P-RELATED"/>
    <property type="match status" value="1"/>
</dbReference>
<feature type="transmembrane region" description="Helical" evidence="2">
    <location>
        <begin position="529"/>
        <end position="553"/>
    </location>
</feature>
<dbReference type="AlphaFoldDB" id="A0A0L0CJA9"/>
<dbReference type="EMBL" id="JRES01000409">
    <property type="protein sequence ID" value="KNC31564.1"/>
    <property type="molecule type" value="Genomic_DNA"/>
</dbReference>
<reference evidence="4 5" key="1">
    <citation type="journal article" date="2015" name="Nat. Commun.">
        <title>Lucilia cuprina genome unlocks parasitic fly biology to underpin future interventions.</title>
        <authorList>
            <person name="Anstead C.A."/>
            <person name="Korhonen P.K."/>
            <person name="Young N.D."/>
            <person name="Hall R.S."/>
            <person name="Jex A.R."/>
            <person name="Murali S.C."/>
            <person name="Hughes D.S."/>
            <person name="Lee S.F."/>
            <person name="Perry T."/>
            <person name="Stroehlein A.J."/>
            <person name="Ansell B.R."/>
            <person name="Breugelmans B."/>
            <person name="Hofmann A."/>
            <person name="Qu J."/>
            <person name="Dugan S."/>
            <person name="Lee S.L."/>
            <person name="Chao H."/>
            <person name="Dinh H."/>
            <person name="Han Y."/>
            <person name="Doddapaneni H.V."/>
            <person name="Worley K.C."/>
            <person name="Muzny D.M."/>
            <person name="Ioannidis P."/>
            <person name="Waterhouse R.M."/>
            <person name="Zdobnov E.M."/>
            <person name="James P.J."/>
            <person name="Bagnall N.H."/>
            <person name="Kotze A.C."/>
            <person name="Gibbs R.A."/>
            <person name="Richards S."/>
            <person name="Batterham P."/>
            <person name="Gasser R.B."/>
        </authorList>
    </citation>
    <scope>NUCLEOTIDE SEQUENCE [LARGE SCALE GENOMIC DNA]</scope>
    <source>
        <strain evidence="4 5">LS</strain>
        <tissue evidence="4">Full body</tissue>
    </source>
</reference>
<dbReference type="STRING" id="7375.A0A0L0CJA9"/>
<dbReference type="InterPro" id="IPR023631">
    <property type="entry name" value="Amidase_dom"/>
</dbReference>
<feature type="transmembrane region" description="Helical" evidence="2">
    <location>
        <begin position="460"/>
        <end position="481"/>
    </location>
</feature>
<dbReference type="Proteomes" id="UP000037069">
    <property type="component" value="Unassembled WGS sequence"/>
</dbReference>